<evidence type="ECO:0000313" key="1">
    <source>
        <dbReference type="EnsemblMetazoa" id="PPA43186.1"/>
    </source>
</evidence>
<gene>
    <name evidence="1" type="primary">WBGene00281555</name>
</gene>
<accession>A0A2A6CDQ2</accession>
<proteinExistence type="predicted"/>
<dbReference type="EnsemblMetazoa" id="PPA43186.1">
    <property type="protein sequence ID" value="PPA43186.1"/>
    <property type="gene ID" value="WBGene00281555"/>
</dbReference>
<dbReference type="PANTHER" id="PTHR45830:SF15">
    <property type="entry name" value="SERPENTINE RECEPTOR, CLASS I"/>
    <property type="match status" value="1"/>
</dbReference>
<keyword evidence="2" id="KW-1185">Reference proteome</keyword>
<dbReference type="Gene3D" id="1.20.1070.10">
    <property type="entry name" value="Rhodopsin 7-helix transmembrane proteins"/>
    <property type="match status" value="1"/>
</dbReference>
<sequence length="307" mass="34449">MYPLYPWPGFYCDGLICRLIPDVQPWVLMLLSAFAIISVVPCFQYLTFRVYSNVVSVADARFYVGQRPQLIILIISNAILGANVVAFGILGQEPEYVKEIYATPEISTLLRKRGGRVVIFGRPGDPGTLIYEIYLIFVSVLLVLPVICIMMMYARRVIRKREHLVSTRTHKVEDRLAKVFFIQIVSVIIFYCVPIVTLLGLMVMDTTTWPTWLLAIIRPMLMLLLTLKSTVQSMIFLLKNPIYAKILHAFAKQKCKVDVYDIAAPVLPPTANPTAPKQTCDGTAADKFCKIDAANQAALSYVCSCTA</sequence>
<dbReference type="PANTHER" id="PTHR45830">
    <property type="entry name" value="SERPENTINE RECEPTOR, CLASS I"/>
    <property type="match status" value="1"/>
</dbReference>
<dbReference type="Proteomes" id="UP000005239">
    <property type="component" value="Unassembled WGS sequence"/>
</dbReference>
<evidence type="ECO:0000313" key="2">
    <source>
        <dbReference type="Proteomes" id="UP000005239"/>
    </source>
</evidence>
<accession>A0A8R1Z474</accession>
<organism evidence="1 2">
    <name type="scientific">Pristionchus pacificus</name>
    <name type="common">Parasitic nematode worm</name>
    <dbReference type="NCBI Taxonomy" id="54126"/>
    <lineage>
        <taxon>Eukaryota</taxon>
        <taxon>Metazoa</taxon>
        <taxon>Ecdysozoa</taxon>
        <taxon>Nematoda</taxon>
        <taxon>Chromadorea</taxon>
        <taxon>Rhabditida</taxon>
        <taxon>Rhabditina</taxon>
        <taxon>Diplogasteromorpha</taxon>
        <taxon>Diplogasteroidea</taxon>
        <taxon>Neodiplogasteridae</taxon>
        <taxon>Pristionchus</taxon>
    </lineage>
</organism>
<reference evidence="2" key="1">
    <citation type="journal article" date="2008" name="Nat. Genet.">
        <title>The Pristionchus pacificus genome provides a unique perspective on nematode lifestyle and parasitism.</title>
        <authorList>
            <person name="Dieterich C."/>
            <person name="Clifton S.W."/>
            <person name="Schuster L.N."/>
            <person name="Chinwalla A."/>
            <person name="Delehaunty K."/>
            <person name="Dinkelacker I."/>
            <person name="Fulton L."/>
            <person name="Fulton R."/>
            <person name="Godfrey J."/>
            <person name="Minx P."/>
            <person name="Mitreva M."/>
            <person name="Roeseler W."/>
            <person name="Tian H."/>
            <person name="Witte H."/>
            <person name="Yang S.P."/>
            <person name="Wilson R.K."/>
            <person name="Sommer R.J."/>
        </authorList>
    </citation>
    <scope>NUCLEOTIDE SEQUENCE [LARGE SCALE GENOMIC DNA]</scope>
    <source>
        <strain evidence="2">PS312</strain>
    </source>
</reference>
<name>A0A2A6CDQ2_PRIPA</name>
<protein>
    <submittedName>
        <fullName evidence="1">G protein-coupled receptor</fullName>
    </submittedName>
</protein>
<reference evidence="1" key="2">
    <citation type="submission" date="2022-06" db="UniProtKB">
        <authorList>
            <consortium name="EnsemblMetazoa"/>
        </authorList>
    </citation>
    <scope>IDENTIFICATION</scope>
    <source>
        <strain evidence="1">PS312</strain>
    </source>
</reference>
<dbReference type="AlphaFoldDB" id="A0A2A6CDQ2"/>